<feature type="coiled-coil region" evidence="7">
    <location>
        <begin position="252"/>
        <end position="279"/>
    </location>
</feature>
<sequence>MPKKNRTIIPLCKLRPLFHKPMREASKQLGTCLTVIKSSCRAHGISRWPYPEIQRISRAMEYLTKILELDSQGVIALEDEERSKFKNRYRKLEEKKYQLECHPECIPIEKESMDNGIEFQQHLEQISDGNTESCQKDISWSCRSENRNVRVAFFETKRQLNHISPKLPIGKDSKEDSSSLTSSNFGTSNRALVEQQQVADPCFLFLHFILRIGSRGVHAMGPELITEMAKKVGSSSTNFHHLTNIHHCTAVIESIQSKLQSLEANIEELKNQNEQLFQILKDRKYS</sequence>
<proteinExistence type="predicted"/>
<organism evidence="10 11">
    <name type="scientific">Galdieria sulphuraria</name>
    <name type="common">Red alga</name>
    <dbReference type="NCBI Taxonomy" id="130081"/>
    <lineage>
        <taxon>Eukaryota</taxon>
        <taxon>Rhodophyta</taxon>
        <taxon>Bangiophyceae</taxon>
        <taxon>Galdieriales</taxon>
        <taxon>Galdieriaceae</taxon>
        <taxon>Galdieria</taxon>
    </lineage>
</organism>
<reference evidence="11" key="1">
    <citation type="journal article" date="2013" name="Science">
        <title>Gene transfer from bacteria and archaea facilitated evolution of an extremophilic eukaryote.</title>
        <authorList>
            <person name="Schonknecht G."/>
            <person name="Chen W.H."/>
            <person name="Ternes C.M."/>
            <person name="Barbier G.G."/>
            <person name="Shrestha R.P."/>
            <person name="Stanke M."/>
            <person name="Brautigam A."/>
            <person name="Baker B.J."/>
            <person name="Banfield J.F."/>
            <person name="Garavito R.M."/>
            <person name="Carr K."/>
            <person name="Wilkerson C."/>
            <person name="Rensing S.A."/>
            <person name="Gagneul D."/>
            <person name="Dickenson N.E."/>
            <person name="Oesterhelt C."/>
            <person name="Lercher M.J."/>
            <person name="Weber A.P."/>
        </authorList>
    </citation>
    <scope>NUCLEOTIDE SEQUENCE [LARGE SCALE GENOMIC DNA]</scope>
    <source>
        <strain evidence="11">074W</strain>
    </source>
</reference>
<evidence type="ECO:0000256" key="5">
    <source>
        <dbReference type="ARBA" id="ARBA00023163"/>
    </source>
</evidence>
<evidence type="ECO:0000256" key="2">
    <source>
        <dbReference type="ARBA" id="ARBA00023015"/>
    </source>
</evidence>
<evidence type="ECO:0000256" key="6">
    <source>
        <dbReference type="ARBA" id="ARBA00023242"/>
    </source>
</evidence>
<dbReference type="EMBL" id="KB454500">
    <property type="protein sequence ID" value="EME30380.1"/>
    <property type="molecule type" value="Genomic_DNA"/>
</dbReference>
<feature type="region of interest" description="Disordered" evidence="8">
    <location>
        <begin position="164"/>
        <end position="184"/>
    </location>
</feature>
<dbReference type="PROSITE" id="PS51519">
    <property type="entry name" value="RWP_RK"/>
    <property type="match status" value="1"/>
</dbReference>
<keyword evidence="6" id="KW-0539">Nucleus</keyword>
<dbReference type="KEGG" id="gsl:Gasu_22870"/>
<keyword evidence="5" id="KW-0804">Transcription</keyword>
<dbReference type="GO" id="GO:0003677">
    <property type="term" value="F:DNA binding"/>
    <property type="evidence" value="ECO:0007669"/>
    <property type="project" value="UniProtKB-KW"/>
</dbReference>
<dbReference type="OrthoDB" id="6270329at2759"/>
<evidence type="ECO:0000259" key="9">
    <source>
        <dbReference type="PROSITE" id="PS51519"/>
    </source>
</evidence>
<evidence type="ECO:0000256" key="4">
    <source>
        <dbReference type="ARBA" id="ARBA00023125"/>
    </source>
</evidence>
<keyword evidence="4" id="KW-0238">DNA-binding</keyword>
<dbReference type="GO" id="GO:0003700">
    <property type="term" value="F:DNA-binding transcription factor activity"/>
    <property type="evidence" value="ECO:0007669"/>
    <property type="project" value="InterPro"/>
</dbReference>
<protein>
    <submittedName>
        <fullName evidence="10">Transcription factor</fullName>
    </submittedName>
</protein>
<keyword evidence="2" id="KW-0805">Transcription regulation</keyword>
<accession>M2X209</accession>
<comment type="function">
    <text evidence="1">Putative transcription factor.</text>
</comment>
<dbReference type="RefSeq" id="XP_005706900.1">
    <property type="nucleotide sequence ID" value="XM_005706843.1"/>
</dbReference>
<dbReference type="Pfam" id="PF02042">
    <property type="entry name" value="RWP-RK"/>
    <property type="match status" value="1"/>
</dbReference>
<evidence type="ECO:0000256" key="3">
    <source>
        <dbReference type="ARBA" id="ARBA00023054"/>
    </source>
</evidence>
<dbReference type="Proteomes" id="UP000030680">
    <property type="component" value="Unassembled WGS sequence"/>
</dbReference>
<dbReference type="GeneID" id="17089113"/>
<keyword evidence="11" id="KW-1185">Reference proteome</keyword>
<evidence type="ECO:0000313" key="10">
    <source>
        <dbReference type="EMBL" id="EME30380.1"/>
    </source>
</evidence>
<evidence type="ECO:0000256" key="7">
    <source>
        <dbReference type="SAM" id="Coils"/>
    </source>
</evidence>
<dbReference type="InterPro" id="IPR003035">
    <property type="entry name" value="RWP-RK_dom"/>
</dbReference>
<evidence type="ECO:0000256" key="1">
    <source>
        <dbReference type="ARBA" id="ARBA00004049"/>
    </source>
</evidence>
<keyword evidence="3 7" id="KW-0175">Coiled coil</keyword>
<feature type="domain" description="RWP-RK" evidence="9">
    <location>
        <begin position="1"/>
        <end position="77"/>
    </location>
</feature>
<gene>
    <name evidence="10" type="ORF">Gasu_22870</name>
</gene>
<dbReference type="AlphaFoldDB" id="M2X209"/>
<dbReference type="PANTHER" id="PTHR46373">
    <property type="entry name" value="PROTEIN RKD4"/>
    <property type="match status" value="1"/>
</dbReference>
<name>M2X209_GALSU</name>
<dbReference type="InterPro" id="IPR044607">
    <property type="entry name" value="RKD-like"/>
</dbReference>
<dbReference type="Gramene" id="EME30380">
    <property type="protein sequence ID" value="EME30380"/>
    <property type="gene ID" value="Gasu_22870"/>
</dbReference>
<dbReference type="PANTHER" id="PTHR46373:SF2">
    <property type="entry name" value="RWP-RK DOMAIN-CONTAINING PROTEIN"/>
    <property type="match status" value="1"/>
</dbReference>
<evidence type="ECO:0000256" key="8">
    <source>
        <dbReference type="SAM" id="MobiDB-lite"/>
    </source>
</evidence>
<evidence type="ECO:0000313" key="11">
    <source>
        <dbReference type="Proteomes" id="UP000030680"/>
    </source>
</evidence>